<organism evidence="2 3">
    <name type="scientific">Blautia obeum</name>
    <dbReference type="NCBI Taxonomy" id="40520"/>
    <lineage>
        <taxon>Bacteria</taxon>
        <taxon>Bacillati</taxon>
        <taxon>Bacillota</taxon>
        <taxon>Clostridia</taxon>
        <taxon>Lachnospirales</taxon>
        <taxon>Lachnospiraceae</taxon>
        <taxon>Blautia</taxon>
    </lineage>
</organism>
<dbReference type="Proteomes" id="UP000284644">
    <property type="component" value="Unassembled WGS sequence"/>
</dbReference>
<dbReference type="AlphaFoldDB" id="A0A414I909"/>
<sequence>MEKRKLAKIPREEATDEMVRFSERAAGTHIVTTKDIEKDLLMVTFYPTKGLKEGKREAQIRTFLSKNDYITQDLSTEKAKWLMGSFEGLECIDLYKYHWDSKNRKNIWIPNMFFWTDADLERMKKFFKEWSTEKDARDWTAVTRFQDMVKQKRLDERHAKETNPIDALMETVKEIPDEFKNWVSDKAMSFSRYLIYSTRSKNEALVHCTHCNGVTLVDRTKIRLRNNEKGICPLCGSSVTIKARGRMPARICDRRIVSFIEPREEGFLWRYFTAYREVKPDGKTNDGLFEIVRTFYKFAPNGTPCTSSYEYREYKQTGIVRWCTDEGYRESSYCTLYPGNLPEAWKDTPMKYSALEILAENRPSEQIHYAKAINRYRKFPQLEWFIKMGLYKLAAHLINEYHDGAFGYESRNGVRGLRKNGKTIFGILGLTKENTRVLQSIDGNIDELRLLQEAQSSGYNLKAEELERFYKLFGCNTTLIRKENRHSTIHKICRYIEREGSNYRVGERGGCWRYSYMQRKERPDIREERLQNCAKDWLDYLAWCKELKYDLTNMFFYFPKNFKKVHDRTAAEYQAVQDKKAAEKKRREEERIKREAEVMKKLLEEMLKENAGIDNAFLIKGKGLILRVPRDAQEIKNEGAALDHCVGAYVGRVAKGQTHIFFVRRVEEPDTPYFTMEYNNGRVIQCRGSHNCGMPASVKAFVAAFEKLMKEREEKMERKCG</sequence>
<comment type="caution">
    <text evidence="2">The sequence shown here is derived from an EMBL/GenBank/DDBJ whole genome shotgun (WGS) entry which is preliminary data.</text>
</comment>
<feature type="coiled-coil region" evidence="1">
    <location>
        <begin position="579"/>
        <end position="609"/>
    </location>
</feature>
<dbReference type="RefSeq" id="WP_118045297.1">
    <property type="nucleotide sequence ID" value="NZ_QSJW01000004.1"/>
</dbReference>
<dbReference type="EMBL" id="QSJW01000004">
    <property type="protein sequence ID" value="RHE13260.1"/>
    <property type="molecule type" value="Genomic_DNA"/>
</dbReference>
<keyword evidence="1" id="KW-0175">Coiled coil</keyword>
<accession>A0A414I909</accession>
<protein>
    <recommendedName>
        <fullName evidence="4">PcfJ-like protein</fullName>
    </recommendedName>
</protein>
<evidence type="ECO:0000256" key="1">
    <source>
        <dbReference type="SAM" id="Coils"/>
    </source>
</evidence>
<evidence type="ECO:0000313" key="2">
    <source>
        <dbReference type="EMBL" id="RHE13260.1"/>
    </source>
</evidence>
<proteinExistence type="predicted"/>
<reference evidence="2 3" key="1">
    <citation type="submission" date="2018-08" db="EMBL/GenBank/DDBJ databases">
        <title>A genome reference for cultivated species of the human gut microbiota.</title>
        <authorList>
            <person name="Zou Y."/>
            <person name="Xue W."/>
            <person name="Luo G."/>
        </authorList>
    </citation>
    <scope>NUCLEOTIDE SEQUENCE [LARGE SCALE GENOMIC DNA]</scope>
    <source>
        <strain evidence="2 3">AM29-25AC</strain>
    </source>
</reference>
<gene>
    <name evidence="2" type="ORF">DW767_07880</name>
</gene>
<name>A0A414I909_9FIRM</name>
<dbReference type="InterPro" id="IPR025586">
    <property type="entry name" value="PcfJ"/>
</dbReference>
<dbReference type="Pfam" id="PF14284">
    <property type="entry name" value="PcfJ"/>
    <property type="match status" value="1"/>
</dbReference>
<evidence type="ECO:0008006" key="4">
    <source>
        <dbReference type="Google" id="ProtNLM"/>
    </source>
</evidence>
<evidence type="ECO:0000313" key="3">
    <source>
        <dbReference type="Proteomes" id="UP000284644"/>
    </source>
</evidence>